<keyword evidence="2" id="KW-0150">Chloroplast</keyword>
<feature type="compositionally biased region" description="Low complexity" evidence="1">
    <location>
        <begin position="1"/>
        <end position="15"/>
    </location>
</feature>
<evidence type="ECO:0000256" key="1">
    <source>
        <dbReference type="SAM" id="MobiDB-lite"/>
    </source>
</evidence>
<dbReference type="EMBL" id="AY958086">
    <property type="protein sequence ID" value="AAX45891.1"/>
    <property type="molecule type" value="Genomic_DNA"/>
</dbReference>
<organism evidence="2">
    <name type="scientific">Zygnema circumcarinatum</name>
    <name type="common">Green alga</name>
    <dbReference type="NCBI Taxonomy" id="35869"/>
    <lineage>
        <taxon>Eukaryota</taxon>
        <taxon>Viridiplantae</taxon>
        <taxon>Streptophyta</taxon>
        <taxon>Zygnematophyceae</taxon>
        <taxon>Zygnematophycidae</taxon>
        <taxon>Zygnematales</taxon>
        <taxon>Zygnemataceae</taxon>
        <taxon>Zygnema</taxon>
    </lineage>
</organism>
<gene>
    <name evidence="2" type="primary">orf86b</name>
</gene>
<evidence type="ECO:0000313" key="2">
    <source>
        <dbReference type="EMBL" id="AAX45891.1"/>
    </source>
</evidence>
<accession>Q32RI8</accession>
<dbReference type="AlphaFoldDB" id="Q32RI8"/>
<geneLocation type="chloroplast" evidence="2"/>
<name>Q32RI8_ZYGCR</name>
<reference evidence="2" key="2">
    <citation type="journal article" date="2005" name="BMC Biol.">
        <title>The complete chloroplast DNA sequences of the charophycean green algae Staurastrum and Zygnema reveal that the chloroplast genome underwent extensive changes during the evolution of the Zygnematales.</title>
        <authorList>
            <person name="Turmel M."/>
            <person name="Otis C."/>
            <person name="Lemieux C."/>
        </authorList>
    </citation>
    <scope>NUCLEOTIDE SEQUENCE</scope>
</reference>
<dbReference type="RefSeq" id="YP_636538.1">
    <property type="nucleotide sequence ID" value="NC_008117.1"/>
</dbReference>
<protein>
    <submittedName>
        <fullName evidence="2">Uncharacterized protein</fullName>
    </submittedName>
</protein>
<proteinExistence type="predicted"/>
<feature type="region of interest" description="Disordered" evidence="1">
    <location>
        <begin position="1"/>
        <end position="24"/>
    </location>
</feature>
<keyword evidence="2" id="KW-0934">Plastid</keyword>
<reference evidence="2" key="1">
    <citation type="journal article" date="2002" name="J. Phycol.">
        <title>Phylogenetic relationships among streptophytes as inferred from chloroplast small and large subunit rRNA gene sequences.</title>
        <authorList>
            <person name="Turmel M."/>
            <person name="Ehara M."/>
            <person name="Otis C."/>
            <person name="Lemieux C."/>
        </authorList>
    </citation>
    <scope>NUCLEOTIDE SEQUENCE</scope>
</reference>
<dbReference type="GeneID" id="4108226"/>
<sequence>MAKSSFESSSSSSEEPTNPKKTLLVGYVGPPAKLIVTIKNEKPITGPVSITVPSVNFNAPAFDLSEIYARLDMIESSMIKKNTCQN</sequence>